<dbReference type="HAMAP" id="MF_00201">
    <property type="entry name" value="RecO"/>
    <property type="match status" value="1"/>
</dbReference>
<evidence type="ECO:0000313" key="13">
    <source>
        <dbReference type="Proteomes" id="UP000648077"/>
    </source>
</evidence>
<dbReference type="GO" id="GO:0006302">
    <property type="term" value="P:double-strand break repair"/>
    <property type="evidence" value="ECO:0007669"/>
    <property type="project" value="TreeGrafter"/>
</dbReference>
<evidence type="ECO:0000259" key="8">
    <source>
        <dbReference type="Pfam" id="PF11967"/>
    </source>
</evidence>
<dbReference type="Pfam" id="PF02565">
    <property type="entry name" value="RecO_C"/>
    <property type="match status" value="1"/>
</dbReference>
<reference evidence="11 12" key="1">
    <citation type="submission" date="2017-10" db="EMBL/GenBank/DDBJ databases">
        <title>genome sequences of Staph epi in chlorhexidine trial.</title>
        <authorList>
            <person name="Greninger A.L."/>
            <person name="Addetia A."/>
            <person name="Qin X."/>
            <person name="Zerr D."/>
        </authorList>
    </citation>
    <scope>NUCLEOTIDE SEQUENCE [LARGE SCALE GENOMIC DNA]</scope>
    <source>
        <strain evidence="11 12">SCH-17</strain>
    </source>
</reference>
<dbReference type="SUPFAM" id="SSF50249">
    <property type="entry name" value="Nucleic acid-binding proteins"/>
    <property type="match status" value="1"/>
</dbReference>
<sequence length="253" mass="29073">MLMKQKGIIIKSVDYGESDKIITILNEYGAKIPLMARRAKKVKSGLQANTQLFVYGLFIYNKWRGMGTLNSVDVINQHYELQLDLFESSYASLCAETIDRSMEENEVSKYNYDLLQFVLSKINEGTPAQLMSVIVLLKNMSKFGFTASFDHCAITGIQDQSKLIAYSFKFDGAISESALYQDQHAFHLSNRTLYLLNILQQLPISKMNHLNIQQDILNEMSELLIMLYREYAGMFFKSQKLINQLNRLEKDSL</sequence>
<dbReference type="InterPro" id="IPR012340">
    <property type="entry name" value="NA-bd_OB-fold"/>
</dbReference>
<comment type="function">
    <text evidence="7">Involved in DNA repair and RecF pathway recombination.</text>
</comment>
<evidence type="ECO:0000256" key="1">
    <source>
        <dbReference type="ARBA" id="ARBA00007452"/>
    </source>
</evidence>
<evidence type="ECO:0000313" key="10">
    <source>
        <dbReference type="EMBL" id="MBF9302780.1"/>
    </source>
</evidence>
<feature type="domain" description="DNA replication/recombination mediator RecO N-terminal" evidence="8">
    <location>
        <begin position="1"/>
        <end position="77"/>
    </location>
</feature>
<dbReference type="GeneID" id="50018631"/>
<dbReference type="Proteomes" id="UP000622362">
    <property type="component" value="Unassembled WGS sequence"/>
</dbReference>
<dbReference type="Proteomes" id="UP000228502">
    <property type="component" value="Unassembled WGS sequence"/>
</dbReference>
<dbReference type="OrthoDB" id="9797083at2"/>
<evidence type="ECO:0000256" key="4">
    <source>
        <dbReference type="ARBA" id="ARBA00023172"/>
    </source>
</evidence>
<evidence type="ECO:0000313" key="9">
    <source>
        <dbReference type="EMBL" id="MBF2229033.1"/>
    </source>
</evidence>
<evidence type="ECO:0000256" key="5">
    <source>
        <dbReference type="ARBA" id="ARBA00023204"/>
    </source>
</evidence>
<keyword evidence="4 7" id="KW-0233">DNA recombination</keyword>
<dbReference type="GO" id="GO:0043590">
    <property type="term" value="C:bacterial nucleoid"/>
    <property type="evidence" value="ECO:0007669"/>
    <property type="project" value="TreeGrafter"/>
</dbReference>
<comment type="similarity">
    <text evidence="1 7">Belongs to the RecO family.</text>
</comment>
<protein>
    <recommendedName>
        <fullName evidence="2 7">DNA repair protein RecO</fullName>
    </recommendedName>
    <alternativeName>
        <fullName evidence="6 7">Recombination protein O</fullName>
    </alternativeName>
</protein>
<dbReference type="NCBIfam" id="TIGR00613">
    <property type="entry name" value="reco"/>
    <property type="match status" value="1"/>
</dbReference>
<evidence type="ECO:0000256" key="6">
    <source>
        <dbReference type="ARBA" id="ARBA00033409"/>
    </source>
</evidence>
<dbReference type="EMBL" id="JACGQI010000001">
    <property type="protein sequence ID" value="MBF2229033.1"/>
    <property type="molecule type" value="Genomic_DNA"/>
</dbReference>
<dbReference type="SMR" id="A0A2G7I2B3"/>
<organism evidence="9 13">
    <name type="scientific">Staphylococcus epidermidis</name>
    <dbReference type="NCBI Taxonomy" id="1282"/>
    <lineage>
        <taxon>Bacteria</taxon>
        <taxon>Bacillati</taxon>
        <taxon>Bacillota</taxon>
        <taxon>Bacilli</taxon>
        <taxon>Bacillales</taxon>
        <taxon>Staphylococcaceae</taxon>
        <taxon>Staphylococcus</taxon>
    </lineage>
</organism>
<dbReference type="RefSeq" id="WP_001830983.1">
    <property type="nucleotide sequence ID" value="NZ_AP019721.1"/>
</dbReference>
<dbReference type="InterPro" id="IPR022572">
    <property type="entry name" value="DNA_rep/recomb_RecO_N"/>
</dbReference>
<evidence type="ECO:0000256" key="7">
    <source>
        <dbReference type="HAMAP-Rule" id="MF_00201"/>
    </source>
</evidence>
<evidence type="ECO:0000313" key="12">
    <source>
        <dbReference type="Proteomes" id="UP000228502"/>
    </source>
</evidence>
<accession>A0A2G7I2B3</accession>
<dbReference type="InterPro" id="IPR037278">
    <property type="entry name" value="ARFGAP/RecO"/>
</dbReference>
<evidence type="ECO:0000313" key="11">
    <source>
        <dbReference type="EMBL" id="PIH11484.1"/>
    </source>
</evidence>
<keyword evidence="3 7" id="KW-0227">DNA damage</keyword>
<evidence type="ECO:0000256" key="2">
    <source>
        <dbReference type="ARBA" id="ARBA00021310"/>
    </source>
</evidence>
<comment type="caution">
    <text evidence="9">The sequence shown here is derived from an EMBL/GenBank/DDBJ whole genome shotgun (WGS) entry which is preliminary data.</text>
</comment>
<dbReference type="InterPro" id="IPR042242">
    <property type="entry name" value="RecO_C"/>
</dbReference>
<reference evidence="9" key="2">
    <citation type="submission" date="2020-08" db="EMBL/GenBank/DDBJ databases">
        <title>Changes in the skin microbiome associated with squamous cell carcinoma in transplant recipients.</title>
        <authorList>
            <person name="Zaugg J."/>
            <person name="Krueger A."/>
            <person name="Lachner N."/>
        </authorList>
    </citation>
    <scope>NUCLEOTIDE SEQUENCE</scope>
    <source>
        <strain evidence="9">R5988</strain>
    </source>
</reference>
<evidence type="ECO:0000256" key="3">
    <source>
        <dbReference type="ARBA" id="ARBA00022763"/>
    </source>
</evidence>
<dbReference type="EMBL" id="PEJG01000001">
    <property type="protein sequence ID" value="PIH11484.1"/>
    <property type="molecule type" value="Genomic_DNA"/>
</dbReference>
<dbReference type="EMBL" id="JADPYN010000002">
    <property type="protein sequence ID" value="MBF9302780.1"/>
    <property type="molecule type" value="Genomic_DNA"/>
</dbReference>
<gene>
    <name evidence="7 9" type="primary">recO</name>
    <name evidence="11" type="ORF">CTJ08_01185</name>
    <name evidence="9" type="ORF">H3963_00970</name>
    <name evidence="10" type="ORF">I3V53_01580</name>
</gene>
<dbReference type="SUPFAM" id="SSF57863">
    <property type="entry name" value="ArfGap/RecO-like zinc finger"/>
    <property type="match status" value="1"/>
</dbReference>
<dbReference type="Pfam" id="PF11967">
    <property type="entry name" value="RecO_N"/>
    <property type="match status" value="1"/>
</dbReference>
<dbReference type="AlphaFoldDB" id="A0A2G7I2B3"/>
<dbReference type="KEGG" id="seps:DP17_210"/>
<dbReference type="GO" id="GO:0006310">
    <property type="term" value="P:DNA recombination"/>
    <property type="evidence" value="ECO:0007669"/>
    <property type="project" value="UniProtKB-UniRule"/>
</dbReference>
<dbReference type="OMA" id="LCTQSET"/>
<dbReference type="Gene3D" id="2.40.50.140">
    <property type="entry name" value="Nucleic acid-binding proteins"/>
    <property type="match status" value="1"/>
</dbReference>
<dbReference type="Gene3D" id="1.20.1440.120">
    <property type="entry name" value="Recombination protein O, C-terminal domain"/>
    <property type="match status" value="1"/>
</dbReference>
<keyword evidence="5 7" id="KW-0234">DNA repair</keyword>
<dbReference type="PANTHER" id="PTHR33991:SF1">
    <property type="entry name" value="DNA REPAIR PROTEIN RECO"/>
    <property type="match status" value="1"/>
</dbReference>
<dbReference type="InterPro" id="IPR003717">
    <property type="entry name" value="RecO"/>
</dbReference>
<name>A0A2G7I2B3_STAEP</name>
<dbReference type="PANTHER" id="PTHR33991">
    <property type="entry name" value="DNA REPAIR PROTEIN RECO"/>
    <property type="match status" value="1"/>
</dbReference>
<reference evidence="10" key="3">
    <citation type="submission" date="2020-11" db="EMBL/GenBank/DDBJ databases">
        <title>Molecular epidemiology and genomic profiles of multidrug-resistant bacteria collected from clinical sources in South Africa.</title>
        <authorList>
            <person name="Asante J."/>
            <person name="Amoako D.G."/>
        </authorList>
    </citation>
    <scope>NUCLEOTIDE SEQUENCE</scope>
    <source>
        <strain evidence="10">C68</strain>
    </source>
</reference>
<proteinExistence type="inferred from homology"/>
<dbReference type="Proteomes" id="UP000648077">
    <property type="component" value="Unassembled WGS sequence"/>
</dbReference>